<name>A0A645IIC3_9ZZZZ</name>
<accession>A0A645IIC3</accession>
<comment type="caution">
    <text evidence="1">The sequence shown here is derived from an EMBL/GenBank/DDBJ whole genome shotgun (WGS) entry which is preliminary data.</text>
</comment>
<reference evidence="1" key="1">
    <citation type="submission" date="2019-08" db="EMBL/GenBank/DDBJ databases">
        <authorList>
            <person name="Kucharzyk K."/>
            <person name="Murdoch R.W."/>
            <person name="Higgins S."/>
            <person name="Loffler F."/>
        </authorList>
    </citation>
    <scope>NUCLEOTIDE SEQUENCE</scope>
</reference>
<organism evidence="1">
    <name type="scientific">bioreactor metagenome</name>
    <dbReference type="NCBI Taxonomy" id="1076179"/>
    <lineage>
        <taxon>unclassified sequences</taxon>
        <taxon>metagenomes</taxon>
        <taxon>ecological metagenomes</taxon>
    </lineage>
</organism>
<sequence length="57" mass="6720">MKKYRDLYNLIEHDSEAKKYFYSMPDFVREGISERSGNVNSIQSLRDYAENLLRGDG</sequence>
<gene>
    <name evidence="1" type="ORF">SDC9_198676</name>
</gene>
<proteinExistence type="predicted"/>
<protein>
    <submittedName>
        <fullName evidence="1">Uncharacterized protein</fullName>
    </submittedName>
</protein>
<dbReference type="AlphaFoldDB" id="A0A645IIC3"/>
<evidence type="ECO:0000313" key="1">
    <source>
        <dbReference type="EMBL" id="MPN51035.1"/>
    </source>
</evidence>
<dbReference type="EMBL" id="VSSQ01115730">
    <property type="protein sequence ID" value="MPN51035.1"/>
    <property type="molecule type" value="Genomic_DNA"/>
</dbReference>